<keyword evidence="3" id="KW-1185">Reference proteome</keyword>
<evidence type="ECO:0000313" key="3">
    <source>
        <dbReference type="Proteomes" id="UP001165489"/>
    </source>
</evidence>
<keyword evidence="1" id="KW-0812">Transmembrane</keyword>
<feature type="transmembrane region" description="Helical" evidence="1">
    <location>
        <begin position="12"/>
        <end position="30"/>
    </location>
</feature>
<organism evidence="2 3">
    <name type="scientific">Belliella filtrata</name>
    <dbReference type="NCBI Taxonomy" id="2923435"/>
    <lineage>
        <taxon>Bacteria</taxon>
        <taxon>Pseudomonadati</taxon>
        <taxon>Bacteroidota</taxon>
        <taxon>Cytophagia</taxon>
        <taxon>Cytophagales</taxon>
        <taxon>Cyclobacteriaceae</taxon>
        <taxon>Belliella</taxon>
    </lineage>
</organism>
<evidence type="ECO:0008006" key="4">
    <source>
        <dbReference type="Google" id="ProtNLM"/>
    </source>
</evidence>
<dbReference type="PROSITE" id="PS51257">
    <property type="entry name" value="PROKAR_LIPOPROTEIN"/>
    <property type="match status" value="1"/>
</dbReference>
<dbReference type="Proteomes" id="UP001165489">
    <property type="component" value="Unassembled WGS sequence"/>
</dbReference>
<reference evidence="2" key="1">
    <citation type="submission" date="2022-03" db="EMBL/GenBank/DDBJ databases">
        <title>De novo assembled genomes of Belliella spp. (Cyclobacteriaceae) strains.</title>
        <authorList>
            <person name="Szabo A."/>
            <person name="Korponai K."/>
            <person name="Felfoldi T."/>
        </authorList>
    </citation>
    <scope>NUCLEOTIDE SEQUENCE</scope>
    <source>
        <strain evidence="2">DSM 111904</strain>
    </source>
</reference>
<dbReference type="EMBL" id="JAKZGP010000050">
    <property type="protein sequence ID" value="MCH7410883.1"/>
    <property type="molecule type" value="Genomic_DNA"/>
</dbReference>
<sequence length="380" mass="43164">MKNFITNTLSHTFTLFRNIVFLLYISMLGLQSCDLNPGDIGGESKQIDQEQKNQVLEYLESVSEQVEEEEKDLVLDLGKEINWSSLQSLTIREHQKLSIYSLPKTDRFSDRRIIFYTLEGEPKYAQVMEFDPIGGFDMNSMIKNVLENNEHNYSGTFTISNLLGINLVENVFSNGELISNSRLSAIEEPGKNVNSRTQGCLDWYYITYIDGVEVSRNYLFTSCTCESQQTRLLGTHCAGGGDGGGNGPSGNNLPLNPVNGQEEIISLSNGTLIYMKYSCTDSGCNWSATEMYLPLVVVQADHINYSYLPFNPLSDLWMYTDDHFFQFYESLALWKGEESKVDFELFEHPCAKEIFRKMLNNAVNNPNSDNIFDEILNLLI</sequence>
<protein>
    <recommendedName>
        <fullName evidence="4">Lipoprotein</fullName>
    </recommendedName>
</protein>
<dbReference type="RefSeq" id="WP_241349241.1">
    <property type="nucleotide sequence ID" value="NZ_JAKZGP010000050.1"/>
</dbReference>
<keyword evidence="1" id="KW-1133">Transmembrane helix</keyword>
<proteinExistence type="predicted"/>
<comment type="caution">
    <text evidence="2">The sequence shown here is derived from an EMBL/GenBank/DDBJ whole genome shotgun (WGS) entry which is preliminary data.</text>
</comment>
<name>A0ABS9V397_9BACT</name>
<evidence type="ECO:0000256" key="1">
    <source>
        <dbReference type="SAM" id="Phobius"/>
    </source>
</evidence>
<evidence type="ECO:0000313" key="2">
    <source>
        <dbReference type="EMBL" id="MCH7410883.1"/>
    </source>
</evidence>
<gene>
    <name evidence="2" type="ORF">MM239_15855</name>
</gene>
<keyword evidence="1" id="KW-0472">Membrane</keyword>
<accession>A0ABS9V397</accession>